<dbReference type="Proteomes" id="UP001595733">
    <property type="component" value="Unassembled WGS sequence"/>
</dbReference>
<reference evidence="3" key="1">
    <citation type="journal article" date="2019" name="Int. J. Syst. Evol. Microbiol.">
        <title>The Global Catalogue of Microorganisms (GCM) 10K type strain sequencing project: providing services to taxonomists for standard genome sequencing and annotation.</title>
        <authorList>
            <consortium name="The Broad Institute Genomics Platform"/>
            <consortium name="The Broad Institute Genome Sequencing Center for Infectious Disease"/>
            <person name="Wu L."/>
            <person name="Ma J."/>
        </authorList>
    </citation>
    <scope>NUCLEOTIDE SEQUENCE [LARGE SCALE GENOMIC DNA]</scope>
    <source>
        <strain evidence="3">CCUG 50353</strain>
    </source>
</reference>
<keyword evidence="3" id="KW-1185">Reference proteome</keyword>
<accession>A0ABV8UXT3</accession>
<feature type="transmembrane region" description="Helical" evidence="1">
    <location>
        <begin position="66"/>
        <end position="87"/>
    </location>
</feature>
<feature type="transmembrane region" description="Helical" evidence="1">
    <location>
        <begin position="99"/>
        <end position="116"/>
    </location>
</feature>
<keyword evidence="1" id="KW-0812">Transmembrane</keyword>
<keyword evidence="1" id="KW-0472">Membrane</keyword>
<evidence type="ECO:0000256" key="1">
    <source>
        <dbReference type="SAM" id="Phobius"/>
    </source>
</evidence>
<evidence type="ECO:0000313" key="2">
    <source>
        <dbReference type="EMBL" id="MFC4356165.1"/>
    </source>
</evidence>
<gene>
    <name evidence="2" type="ORF">ACFO0S_13975</name>
</gene>
<comment type="caution">
    <text evidence="2">The sequence shown here is derived from an EMBL/GenBank/DDBJ whole genome shotgun (WGS) entry which is preliminary data.</text>
</comment>
<protein>
    <submittedName>
        <fullName evidence="2">Uncharacterized protein</fullName>
    </submittedName>
</protein>
<evidence type="ECO:0000313" key="3">
    <source>
        <dbReference type="Proteomes" id="UP001595733"/>
    </source>
</evidence>
<keyword evidence="1" id="KW-1133">Transmembrane helix</keyword>
<dbReference type="EMBL" id="JBHSEF010000026">
    <property type="protein sequence ID" value="MFC4356165.1"/>
    <property type="molecule type" value="Genomic_DNA"/>
</dbReference>
<dbReference type="RefSeq" id="WP_378142711.1">
    <property type="nucleotide sequence ID" value="NZ_JBHSEF010000026.1"/>
</dbReference>
<organism evidence="2 3">
    <name type="scientific">Chryseomicrobium palamuruense</name>
    <dbReference type="NCBI Taxonomy" id="682973"/>
    <lineage>
        <taxon>Bacteria</taxon>
        <taxon>Bacillati</taxon>
        <taxon>Bacillota</taxon>
        <taxon>Bacilli</taxon>
        <taxon>Bacillales</taxon>
        <taxon>Caryophanaceae</taxon>
        <taxon>Chryseomicrobium</taxon>
    </lineage>
</organism>
<feature type="transmembrane region" description="Helical" evidence="1">
    <location>
        <begin position="29"/>
        <end position="54"/>
    </location>
</feature>
<name>A0ABV8UXT3_9BACL</name>
<proteinExistence type="predicted"/>
<sequence>MTISILVLVGMVMLYLLIKHVVQELYPPVTFYVTMLFFLVFTISCIQLLVPVIGPLYQQLSVANHPVIKAFLITFLALASLEVFQSYLQSEQEDAISKLLEMVIKCFLLVYWIAYFQQMR</sequence>